<proteinExistence type="predicted"/>
<dbReference type="EMBL" id="BROH01000007">
    <property type="protein sequence ID" value="GKY88700.1"/>
    <property type="molecule type" value="Genomic_DNA"/>
</dbReference>
<keyword evidence="2" id="KW-1185">Reference proteome</keyword>
<accession>A0ABQ5LUN9</accession>
<sequence>MKPIKTLVLLANDAHARLFENHGPGKGLSEIEDLAASVLAEADIRYADRPGRSSAAPGMAQHAFADQAEAEHDQAQAVFVKAVLAETESRFAEGGFERFVLAAAPSTLGVLRAGLPARLEKALVVDVAKDFVKLKPAEVVERLAGDIVL</sequence>
<reference evidence="1" key="1">
    <citation type="journal article" date="2023" name="Int. J. Syst. Evol. Microbiol.">
        <title>Sinisalibacter aestuarii sp. nov., isolated from estuarine sediment of the Arakawa River.</title>
        <authorList>
            <person name="Arafat S.T."/>
            <person name="Hirano S."/>
            <person name="Sato A."/>
            <person name="Takeuchi K."/>
            <person name="Yasuda T."/>
            <person name="Terahara T."/>
            <person name="Hamada M."/>
            <person name="Kobayashi T."/>
        </authorList>
    </citation>
    <scope>NUCLEOTIDE SEQUENCE</scope>
    <source>
        <strain evidence="1">B-399</strain>
    </source>
</reference>
<comment type="caution">
    <text evidence="1">The sequence shown here is derived from an EMBL/GenBank/DDBJ whole genome shotgun (WGS) entry which is preliminary data.</text>
</comment>
<dbReference type="InterPro" id="IPR041374">
    <property type="entry name" value="BaeRF_family12"/>
</dbReference>
<name>A0ABQ5LUN9_9RHOB</name>
<evidence type="ECO:0000313" key="2">
    <source>
        <dbReference type="Proteomes" id="UP001144205"/>
    </source>
</evidence>
<dbReference type="RefSeq" id="WP_281842736.1">
    <property type="nucleotide sequence ID" value="NZ_BROH01000007.1"/>
</dbReference>
<protein>
    <recommendedName>
        <fullName evidence="3">Host attachment protein</fullName>
    </recommendedName>
</protein>
<gene>
    <name evidence="1" type="ORF">STA1M1_25690</name>
</gene>
<dbReference type="Proteomes" id="UP001144205">
    <property type="component" value="Unassembled WGS sequence"/>
</dbReference>
<organism evidence="1 2">
    <name type="scientific">Sinisalibacter aestuarii</name>
    <dbReference type="NCBI Taxonomy" id="2949426"/>
    <lineage>
        <taxon>Bacteria</taxon>
        <taxon>Pseudomonadati</taxon>
        <taxon>Pseudomonadota</taxon>
        <taxon>Alphaproteobacteria</taxon>
        <taxon>Rhodobacterales</taxon>
        <taxon>Roseobacteraceae</taxon>
        <taxon>Sinisalibacter</taxon>
    </lineage>
</organism>
<evidence type="ECO:0000313" key="1">
    <source>
        <dbReference type="EMBL" id="GKY88700.1"/>
    </source>
</evidence>
<evidence type="ECO:0008006" key="3">
    <source>
        <dbReference type="Google" id="ProtNLM"/>
    </source>
</evidence>
<dbReference type="Pfam" id="PF18856">
    <property type="entry name" value="baeRF_family12"/>
    <property type="match status" value="1"/>
</dbReference>